<evidence type="ECO:0000259" key="9">
    <source>
        <dbReference type="Pfam" id="PF12161"/>
    </source>
</evidence>
<dbReference type="InterPro" id="IPR029063">
    <property type="entry name" value="SAM-dependent_MTases_sf"/>
</dbReference>
<reference evidence="10" key="1">
    <citation type="submission" date="2021-04" db="EMBL/GenBank/DDBJ databases">
        <authorList>
            <person name="Rodrigo-Torres L."/>
            <person name="Arahal R. D."/>
            <person name="Lucena T."/>
        </authorList>
    </citation>
    <scope>NUCLEOTIDE SEQUENCE</scope>
    <source>
        <strain evidence="10">CECT 9275</strain>
    </source>
</reference>
<sequence length="361" mass="41179">MNNTVHNKLVSFIWSIADDCLRDVYVRGKYRDVILPMVVLRRLDALLEPTKEAVMEELAFQKDEAGFTEWDENGLMQASGYVFYNTSPWTLQRLHSTATNSQQILQGNFEEYLNGFSANVKEIIDKFKLKSQVRHMASKDVLLNVLEKFTSSYINLTPFEKVDPDGRKLQPLSNLGMGYVFEELIRKFNEDNNEEAGEHFTPREVIDLMTHIIFDPIKDKLPPVMTIYDPACGSGGMLTESQNFIKDEEGEIRAKGDVYLYGKEINDETYAICKSDMMIKGNNPENIRVGSTLSTDEFAGTSFDFMLSNPPYGKSWASEQKYIKDGKDIIDPRFQIKLKDYWGVEDDADATPRSSDGQLLS</sequence>
<evidence type="ECO:0000259" key="8">
    <source>
        <dbReference type="Pfam" id="PF02384"/>
    </source>
</evidence>
<evidence type="ECO:0000313" key="10">
    <source>
        <dbReference type="EMBL" id="CAG4995632.1"/>
    </source>
</evidence>
<dbReference type="SUPFAM" id="SSF53335">
    <property type="entry name" value="S-adenosyl-L-methionine-dependent methyltransferases"/>
    <property type="match status" value="1"/>
</dbReference>
<dbReference type="Pfam" id="PF02384">
    <property type="entry name" value="N6_Mtase"/>
    <property type="match status" value="1"/>
</dbReference>
<dbReference type="PROSITE" id="PS00092">
    <property type="entry name" value="N6_MTASE"/>
    <property type="match status" value="1"/>
</dbReference>
<feature type="domain" description="N6 adenine-specific DNA methyltransferase N-terminal" evidence="9">
    <location>
        <begin position="9"/>
        <end position="149"/>
    </location>
</feature>
<keyword evidence="11" id="KW-1185">Reference proteome</keyword>
<dbReference type="AlphaFoldDB" id="A0A916JAH7"/>
<evidence type="ECO:0000256" key="2">
    <source>
        <dbReference type="ARBA" id="ARBA00011900"/>
    </source>
</evidence>
<dbReference type="GO" id="GO:0009007">
    <property type="term" value="F:site-specific DNA-methyltransferase (adenine-specific) activity"/>
    <property type="evidence" value="ECO:0007669"/>
    <property type="project" value="UniProtKB-EC"/>
</dbReference>
<keyword evidence="4" id="KW-0808">Transferase</keyword>
<dbReference type="PANTHER" id="PTHR42933">
    <property type="entry name" value="SLR6095 PROTEIN"/>
    <property type="match status" value="1"/>
</dbReference>
<proteinExistence type="inferred from homology"/>
<dbReference type="Gene3D" id="3.40.50.150">
    <property type="entry name" value="Vaccinia Virus protein VP39"/>
    <property type="match status" value="1"/>
</dbReference>
<evidence type="ECO:0000256" key="3">
    <source>
        <dbReference type="ARBA" id="ARBA00022603"/>
    </source>
</evidence>
<comment type="caution">
    <text evidence="10">The sequence shown here is derived from an EMBL/GenBank/DDBJ whole genome shotgun (WGS) entry which is preliminary data.</text>
</comment>
<evidence type="ECO:0000256" key="5">
    <source>
        <dbReference type="ARBA" id="ARBA00022691"/>
    </source>
</evidence>
<dbReference type="RefSeq" id="WP_229252689.1">
    <property type="nucleotide sequence ID" value="NZ_CAJRAF010000001.1"/>
</dbReference>
<dbReference type="InterPro" id="IPR003356">
    <property type="entry name" value="DNA_methylase_A-5"/>
</dbReference>
<accession>A0A916JAH7</accession>
<dbReference type="InterPro" id="IPR022749">
    <property type="entry name" value="D12N6_MeTrfase_N"/>
</dbReference>
<evidence type="ECO:0000256" key="1">
    <source>
        <dbReference type="ARBA" id="ARBA00006594"/>
    </source>
</evidence>
<dbReference type="Pfam" id="PF12161">
    <property type="entry name" value="HsdM_N"/>
    <property type="match status" value="1"/>
</dbReference>
<keyword evidence="6" id="KW-0680">Restriction system</keyword>
<name>A0A916JAH7_9BACT</name>
<comment type="catalytic activity">
    <reaction evidence="7">
        <text>a 2'-deoxyadenosine in DNA + S-adenosyl-L-methionine = an N(6)-methyl-2'-deoxyadenosine in DNA + S-adenosyl-L-homocysteine + H(+)</text>
        <dbReference type="Rhea" id="RHEA:15197"/>
        <dbReference type="Rhea" id="RHEA-COMP:12418"/>
        <dbReference type="Rhea" id="RHEA-COMP:12419"/>
        <dbReference type="ChEBI" id="CHEBI:15378"/>
        <dbReference type="ChEBI" id="CHEBI:57856"/>
        <dbReference type="ChEBI" id="CHEBI:59789"/>
        <dbReference type="ChEBI" id="CHEBI:90615"/>
        <dbReference type="ChEBI" id="CHEBI:90616"/>
        <dbReference type="EC" id="2.1.1.72"/>
    </reaction>
</comment>
<dbReference type="GO" id="GO:0032259">
    <property type="term" value="P:methylation"/>
    <property type="evidence" value="ECO:0007669"/>
    <property type="project" value="UniProtKB-KW"/>
</dbReference>
<dbReference type="GO" id="GO:0009307">
    <property type="term" value="P:DNA restriction-modification system"/>
    <property type="evidence" value="ECO:0007669"/>
    <property type="project" value="UniProtKB-KW"/>
</dbReference>
<dbReference type="InterPro" id="IPR002052">
    <property type="entry name" value="DNA_methylase_N6_adenine_CS"/>
</dbReference>
<gene>
    <name evidence="10" type="ORF">DYBT9275_01685</name>
</gene>
<dbReference type="GO" id="GO:0008170">
    <property type="term" value="F:N-methyltransferase activity"/>
    <property type="evidence" value="ECO:0007669"/>
    <property type="project" value="InterPro"/>
</dbReference>
<dbReference type="Proteomes" id="UP000680038">
    <property type="component" value="Unassembled WGS sequence"/>
</dbReference>
<feature type="domain" description="DNA methylase adenine-specific" evidence="8">
    <location>
        <begin position="177"/>
        <end position="325"/>
    </location>
</feature>
<dbReference type="EMBL" id="CAJRAF010000001">
    <property type="protein sequence ID" value="CAG4995632.1"/>
    <property type="molecule type" value="Genomic_DNA"/>
</dbReference>
<dbReference type="PANTHER" id="PTHR42933:SF3">
    <property type="entry name" value="TYPE I RESTRICTION ENZYME MJAVIII METHYLASE SUBUNIT"/>
    <property type="match status" value="1"/>
</dbReference>
<evidence type="ECO:0000256" key="6">
    <source>
        <dbReference type="ARBA" id="ARBA00022747"/>
    </source>
</evidence>
<evidence type="ECO:0000256" key="4">
    <source>
        <dbReference type="ARBA" id="ARBA00022679"/>
    </source>
</evidence>
<dbReference type="CDD" id="cd02440">
    <property type="entry name" value="AdoMet_MTases"/>
    <property type="match status" value="1"/>
</dbReference>
<evidence type="ECO:0000313" key="11">
    <source>
        <dbReference type="Proteomes" id="UP000680038"/>
    </source>
</evidence>
<keyword evidence="5" id="KW-0949">S-adenosyl-L-methionine</keyword>
<dbReference type="GO" id="GO:0003677">
    <property type="term" value="F:DNA binding"/>
    <property type="evidence" value="ECO:0007669"/>
    <property type="project" value="InterPro"/>
</dbReference>
<keyword evidence="3" id="KW-0489">Methyltransferase</keyword>
<dbReference type="PRINTS" id="PR00507">
    <property type="entry name" value="N12N6MTFRASE"/>
</dbReference>
<organism evidence="10 11">
    <name type="scientific">Dyadobacter helix</name>
    <dbReference type="NCBI Taxonomy" id="2822344"/>
    <lineage>
        <taxon>Bacteria</taxon>
        <taxon>Pseudomonadati</taxon>
        <taxon>Bacteroidota</taxon>
        <taxon>Cytophagia</taxon>
        <taxon>Cytophagales</taxon>
        <taxon>Spirosomataceae</taxon>
        <taxon>Dyadobacter</taxon>
    </lineage>
</organism>
<dbReference type="InterPro" id="IPR051537">
    <property type="entry name" value="DNA_Adenine_Mtase"/>
</dbReference>
<evidence type="ECO:0000256" key="7">
    <source>
        <dbReference type="ARBA" id="ARBA00047942"/>
    </source>
</evidence>
<comment type="similarity">
    <text evidence="1">Belongs to the N(4)/N(6)-methyltransferase family.</text>
</comment>
<dbReference type="EC" id="2.1.1.72" evidence="2"/>
<protein>
    <recommendedName>
        <fullName evidence="2">site-specific DNA-methyltransferase (adenine-specific)</fullName>
        <ecNumber evidence="2">2.1.1.72</ecNumber>
    </recommendedName>
</protein>